<comment type="caution">
    <text evidence="2">The sequence shown here is derived from an EMBL/GenBank/DDBJ whole genome shotgun (WGS) entry which is preliminary data.</text>
</comment>
<feature type="compositionally biased region" description="Basic residues" evidence="1">
    <location>
        <begin position="67"/>
        <end position="103"/>
    </location>
</feature>
<sequence>MGEENGLALMKFCPEPLAGHTSTRSLREKAWGLTGSGPPAGPRAVPSPAGRAPPPRLPSPTPEPERHRLHRPARRLRGGAHKGAKFPGPRRRHHRRGRRRRLGRPPPGAPGPAELGARSPPPGPRRGRRRRKEEAAAAAAAAAAAMKASAGLPAPRAPRHVLARGLPRPGGRARAAPPSPAEPRRPRRLPLRRARGHARGEFRGGGGDGAGSPRAGGGRARPGRRAFAPAVLPLPSGRSSRDPAALLRLAATALRRFCSPGGRGGRRGVGHADLPV</sequence>
<feature type="compositionally biased region" description="Low complexity" evidence="1">
    <location>
        <begin position="136"/>
        <end position="154"/>
    </location>
</feature>
<evidence type="ECO:0000313" key="2">
    <source>
        <dbReference type="EMBL" id="TKC43634.1"/>
    </source>
</evidence>
<feature type="compositionally biased region" description="Basic residues" evidence="1">
    <location>
        <begin position="185"/>
        <end position="197"/>
    </location>
</feature>
<dbReference type="AlphaFoldDB" id="A0A4U1F368"/>
<feature type="compositionally biased region" description="Gly residues" evidence="1">
    <location>
        <begin position="203"/>
        <end position="220"/>
    </location>
</feature>
<evidence type="ECO:0000313" key="3">
    <source>
        <dbReference type="Proteomes" id="UP000308365"/>
    </source>
</evidence>
<feature type="compositionally biased region" description="Low complexity" evidence="1">
    <location>
        <begin position="163"/>
        <end position="176"/>
    </location>
</feature>
<gene>
    <name evidence="2" type="ORF">EI555_018361</name>
</gene>
<accession>A0A4U1F368</accession>
<name>A0A4U1F368_MONMO</name>
<feature type="region of interest" description="Disordered" evidence="1">
    <location>
        <begin position="257"/>
        <end position="276"/>
    </location>
</feature>
<feature type="compositionally biased region" description="Pro residues" evidence="1">
    <location>
        <begin position="51"/>
        <end position="62"/>
    </location>
</feature>
<protein>
    <submittedName>
        <fullName evidence="2">Uncharacterized protein</fullName>
    </submittedName>
</protein>
<evidence type="ECO:0000256" key="1">
    <source>
        <dbReference type="SAM" id="MobiDB-lite"/>
    </source>
</evidence>
<organism evidence="2 3">
    <name type="scientific">Monodon monoceros</name>
    <name type="common">Narwhal</name>
    <name type="synonym">Ceratodon monodon</name>
    <dbReference type="NCBI Taxonomy" id="40151"/>
    <lineage>
        <taxon>Eukaryota</taxon>
        <taxon>Metazoa</taxon>
        <taxon>Chordata</taxon>
        <taxon>Craniata</taxon>
        <taxon>Vertebrata</taxon>
        <taxon>Euteleostomi</taxon>
        <taxon>Mammalia</taxon>
        <taxon>Eutheria</taxon>
        <taxon>Laurasiatheria</taxon>
        <taxon>Artiodactyla</taxon>
        <taxon>Whippomorpha</taxon>
        <taxon>Cetacea</taxon>
        <taxon>Odontoceti</taxon>
        <taxon>Monodontidae</taxon>
        <taxon>Monodon</taxon>
    </lineage>
</organism>
<dbReference type="Proteomes" id="UP000308365">
    <property type="component" value="Unassembled WGS sequence"/>
</dbReference>
<dbReference type="EMBL" id="RWIC01000454">
    <property type="protein sequence ID" value="TKC43634.1"/>
    <property type="molecule type" value="Genomic_DNA"/>
</dbReference>
<reference evidence="3" key="1">
    <citation type="journal article" date="2019" name="IScience">
        <title>Narwhal Genome Reveals Long-Term Low Genetic Diversity despite Current Large Abundance Size.</title>
        <authorList>
            <person name="Westbury M.V."/>
            <person name="Petersen B."/>
            <person name="Garde E."/>
            <person name="Heide-Jorgensen M.P."/>
            <person name="Lorenzen E.D."/>
        </authorList>
    </citation>
    <scope>NUCLEOTIDE SEQUENCE [LARGE SCALE GENOMIC DNA]</scope>
</reference>
<feature type="region of interest" description="Disordered" evidence="1">
    <location>
        <begin position="1"/>
        <end position="241"/>
    </location>
</feature>
<proteinExistence type="predicted"/>